<dbReference type="Proteomes" id="UP000198601">
    <property type="component" value="Unassembled WGS sequence"/>
</dbReference>
<sequence length="49" mass="5538">MGKKQVLGIQWLRARYEGLQKLFVRFVKKGKNSGVRGFVSPDAAALFKL</sequence>
<dbReference type="RefSeq" id="WP_174551232.1">
    <property type="nucleotide sequence ID" value="NZ_FMTT01000014.1"/>
</dbReference>
<name>A0A1G4RBN6_9BACL</name>
<dbReference type="EMBL" id="FMTT01000014">
    <property type="protein sequence ID" value="SCW54130.1"/>
    <property type="molecule type" value="Genomic_DNA"/>
</dbReference>
<accession>A0A1G4RBN6</accession>
<reference evidence="2" key="1">
    <citation type="submission" date="2016-10" db="EMBL/GenBank/DDBJ databases">
        <authorList>
            <person name="Varghese N."/>
            <person name="Submissions S."/>
        </authorList>
    </citation>
    <scope>NUCLEOTIDE SEQUENCE [LARGE SCALE GENOMIC DNA]</scope>
    <source>
        <strain evidence="2">CGMCC 1.8946</strain>
    </source>
</reference>
<evidence type="ECO:0000313" key="1">
    <source>
        <dbReference type="EMBL" id="SCW54130.1"/>
    </source>
</evidence>
<proteinExistence type="predicted"/>
<evidence type="ECO:0000313" key="2">
    <source>
        <dbReference type="Proteomes" id="UP000198601"/>
    </source>
</evidence>
<dbReference type="AlphaFoldDB" id="A0A1G4RBN6"/>
<keyword evidence="2" id="KW-1185">Reference proteome</keyword>
<gene>
    <name evidence="1" type="ORF">SAMN04487970_101423</name>
</gene>
<organism evidence="1 2">
    <name type="scientific">Paenibacillus tianmuensis</name>
    <dbReference type="NCBI Taxonomy" id="624147"/>
    <lineage>
        <taxon>Bacteria</taxon>
        <taxon>Bacillati</taxon>
        <taxon>Bacillota</taxon>
        <taxon>Bacilli</taxon>
        <taxon>Bacillales</taxon>
        <taxon>Paenibacillaceae</taxon>
        <taxon>Paenibacillus</taxon>
    </lineage>
</organism>
<protein>
    <submittedName>
        <fullName evidence="1">Uncharacterized protein</fullName>
    </submittedName>
</protein>